<dbReference type="AlphaFoldDB" id="A0A6J4QEQ4"/>
<feature type="compositionally biased region" description="Basic and acidic residues" evidence="1">
    <location>
        <begin position="1"/>
        <end position="14"/>
    </location>
</feature>
<dbReference type="EC" id="3.4.16.4" evidence="2"/>
<proteinExistence type="predicted"/>
<feature type="region of interest" description="Disordered" evidence="1">
    <location>
        <begin position="1"/>
        <end position="218"/>
    </location>
</feature>
<organism evidence="2">
    <name type="scientific">uncultured Rubrobacteraceae bacterium</name>
    <dbReference type="NCBI Taxonomy" id="349277"/>
    <lineage>
        <taxon>Bacteria</taxon>
        <taxon>Bacillati</taxon>
        <taxon>Actinomycetota</taxon>
        <taxon>Rubrobacteria</taxon>
        <taxon>Rubrobacterales</taxon>
        <taxon>Rubrobacteraceae</taxon>
        <taxon>environmental samples</taxon>
    </lineage>
</organism>
<accession>A0A6J4QEQ4</accession>
<feature type="non-terminal residue" evidence="2">
    <location>
        <position position="218"/>
    </location>
</feature>
<feature type="compositionally biased region" description="Low complexity" evidence="1">
    <location>
        <begin position="109"/>
        <end position="126"/>
    </location>
</feature>
<feature type="compositionally biased region" description="Basic and acidic residues" evidence="1">
    <location>
        <begin position="71"/>
        <end position="81"/>
    </location>
</feature>
<keyword evidence="2" id="KW-0645">Protease</keyword>
<feature type="compositionally biased region" description="Basic residues" evidence="1">
    <location>
        <begin position="132"/>
        <end position="152"/>
    </location>
</feature>
<dbReference type="GO" id="GO:0009002">
    <property type="term" value="F:serine-type D-Ala-D-Ala carboxypeptidase activity"/>
    <property type="evidence" value="ECO:0007669"/>
    <property type="project" value="UniProtKB-EC"/>
</dbReference>
<feature type="compositionally biased region" description="Basic and acidic residues" evidence="1">
    <location>
        <begin position="40"/>
        <end position="59"/>
    </location>
</feature>
<sequence length="218" mass="25052">ETEDASRAWDRDPDPTVSGLAGLPRPGPGRRPAERPQSSRRAEARRRIVGDRRPRDRPLPGRQGTQQAPPHRLDDQGDGRPRRPRRGRQARRGGDRLRGRRLLRRGRLQRSGPLPLRLRQRPGAARSDPRTIRHRRRLRARRAPRGRKRRGVRGLDEPEGEGDEPQEHPLREPGGPRRQRALLERRGPRQDHARGDGVPGVPRDRRQDQHHHHHPGSG</sequence>
<feature type="compositionally biased region" description="Basic residues" evidence="1">
    <location>
        <begin position="208"/>
        <end position="218"/>
    </location>
</feature>
<keyword evidence="2" id="KW-0121">Carboxypeptidase</keyword>
<protein>
    <submittedName>
        <fullName evidence="2">D-alanyl-D-alanine carboxypeptidase</fullName>
        <ecNumber evidence="2">3.4.16.4</ecNumber>
    </submittedName>
</protein>
<name>A0A6J4QEQ4_9ACTN</name>
<gene>
    <name evidence="2" type="ORF">AVDCRST_MAG01-01-3401</name>
</gene>
<evidence type="ECO:0000256" key="1">
    <source>
        <dbReference type="SAM" id="MobiDB-lite"/>
    </source>
</evidence>
<feature type="non-terminal residue" evidence="2">
    <location>
        <position position="1"/>
    </location>
</feature>
<feature type="compositionally biased region" description="Basic and acidic residues" evidence="1">
    <location>
        <begin position="165"/>
        <end position="195"/>
    </location>
</feature>
<reference evidence="2" key="1">
    <citation type="submission" date="2020-02" db="EMBL/GenBank/DDBJ databases">
        <authorList>
            <person name="Meier V. D."/>
        </authorList>
    </citation>
    <scope>NUCLEOTIDE SEQUENCE</scope>
    <source>
        <strain evidence="2">AVDCRST_MAG01</strain>
    </source>
</reference>
<keyword evidence="2" id="KW-0378">Hydrolase</keyword>
<feature type="compositionally biased region" description="Basic residues" evidence="1">
    <location>
        <begin position="82"/>
        <end position="91"/>
    </location>
</feature>
<dbReference type="EMBL" id="CADCUW010000442">
    <property type="protein sequence ID" value="CAA9437942.1"/>
    <property type="molecule type" value="Genomic_DNA"/>
</dbReference>
<feature type="compositionally biased region" description="Basic residues" evidence="1">
    <location>
        <begin position="98"/>
        <end position="108"/>
    </location>
</feature>
<evidence type="ECO:0000313" key="2">
    <source>
        <dbReference type="EMBL" id="CAA9437942.1"/>
    </source>
</evidence>